<keyword evidence="1" id="KW-0472">Membrane</keyword>
<evidence type="ECO:0000313" key="3">
    <source>
        <dbReference type="Proteomes" id="UP000467132"/>
    </source>
</evidence>
<dbReference type="RefSeq" id="WP_160196691.1">
    <property type="nucleotide sequence ID" value="NZ_QXXA01000005.1"/>
</dbReference>
<evidence type="ECO:0000256" key="1">
    <source>
        <dbReference type="SAM" id="Phobius"/>
    </source>
</evidence>
<reference evidence="2 3" key="1">
    <citation type="submission" date="2018-08" db="EMBL/GenBank/DDBJ databases">
        <title>Murine metabolic-syndrome-specific gut microbial biobank.</title>
        <authorList>
            <person name="Liu C."/>
        </authorList>
    </citation>
    <scope>NUCLEOTIDE SEQUENCE [LARGE SCALE GENOMIC DNA]</scope>
    <source>
        <strain evidence="2 3">583</strain>
    </source>
</reference>
<dbReference type="AlphaFoldDB" id="A0A845QYH6"/>
<keyword evidence="3" id="KW-1185">Reference proteome</keyword>
<dbReference type="EMBL" id="QXXA01000005">
    <property type="protein sequence ID" value="NBI06208.1"/>
    <property type="molecule type" value="Genomic_DNA"/>
</dbReference>
<accession>A0A845QYH6</accession>
<evidence type="ECO:0000313" key="2">
    <source>
        <dbReference type="EMBL" id="NBI06208.1"/>
    </source>
</evidence>
<dbReference type="Proteomes" id="UP000467132">
    <property type="component" value="Unassembled WGS sequence"/>
</dbReference>
<dbReference type="OrthoDB" id="2679448at2"/>
<feature type="transmembrane region" description="Helical" evidence="1">
    <location>
        <begin position="6"/>
        <end position="24"/>
    </location>
</feature>
<sequence>MKNKKLFIVLLISITIILLLYYVFGQGHRYAKSYANRLFAYQLPKKTKIIEKDFDYGVLYGGGPRGSGGYPTMVAHMKLSSELSEKEIFNHYNKNKFEIFFEGYETIKKNSEGKKWYEGQKSTGKTLSDEMNKDEPINFIVQYRTEFNYPFFIDFH</sequence>
<name>A0A845QYH6_9CLOT</name>
<keyword evidence="1" id="KW-0812">Transmembrane</keyword>
<protein>
    <submittedName>
        <fullName evidence="2">Uncharacterized protein</fullName>
    </submittedName>
</protein>
<organism evidence="2 3">
    <name type="scientific">Senegalia massiliensis</name>
    <dbReference type="NCBI Taxonomy" id="1720316"/>
    <lineage>
        <taxon>Bacteria</taxon>
        <taxon>Bacillati</taxon>
        <taxon>Bacillota</taxon>
        <taxon>Clostridia</taxon>
        <taxon>Eubacteriales</taxon>
        <taxon>Clostridiaceae</taxon>
        <taxon>Senegalia</taxon>
    </lineage>
</organism>
<keyword evidence="1" id="KW-1133">Transmembrane helix</keyword>
<comment type="caution">
    <text evidence="2">The sequence shown here is derived from an EMBL/GenBank/DDBJ whole genome shotgun (WGS) entry which is preliminary data.</text>
</comment>
<gene>
    <name evidence="2" type="ORF">D3Z33_04950</name>
</gene>
<proteinExistence type="predicted"/>